<gene>
    <name evidence="2" type="ORF">GTC17253_02830</name>
</gene>
<dbReference type="AlphaFoldDB" id="A0AB33ISG6"/>
<proteinExistence type="predicted"/>
<reference evidence="2" key="1">
    <citation type="submission" date="2024-07" db="EMBL/GenBank/DDBJ databases">
        <title>Complete genome sequence of Prevotella sp. YM-2024 GTC17253.</title>
        <authorList>
            <person name="Hayashi M."/>
            <person name="Muto Y."/>
            <person name="Tanaka K."/>
            <person name="Niwa H."/>
        </authorList>
    </citation>
    <scope>NUCLEOTIDE SEQUENCE</scope>
    <source>
        <strain evidence="2">GTC17253</strain>
    </source>
</reference>
<name>A0AB33ISG6_9BACT</name>
<organism evidence="2">
    <name type="scientific">Prevotella sp. GTC17253</name>
    <dbReference type="NCBI Taxonomy" id="3236793"/>
    <lineage>
        <taxon>Bacteria</taxon>
        <taxon>Pseudomonadati</taxon>
        <taxon>Bacteroidota</taxon>
        <taxon>Bacteroidia</taxon>
        <taxon>Bacteroidales</taxon>
        <taxon>Prevotellaceae</taxon>
        <taxon>Prevotella</taxon>
    </lineage>
</organism>
<dbReference type="InterPro" id="IPR027848">
    <property type="entry name" value="DUF4494"/>
</dbReference>
<evidence type="ECO:0000256" key="1">
    <source>
        <dbReference type="SAM" id="MobiDB-lite"/>
    </source>
</evidence>
<accession>A0AB33ISG6</accession>
<feature type="compositionally biased region" description="Acidic residues" evidence="1">
    <location>
        <begin position="156"/>
        <end position="165"/>
    </location>
</feature>
<evidence type="ECO:0000313" key="2">
    <source>
        <dbReference type="EMBL" id="BFO70317.1"/>
    </source>
</evidence>
<sequence>MRSRTASWFETKIRYEKTMEDGMQKKVTEQYVVDALSFTEAENAIINEMSSYISGEFKITDIKPASYGEIFFSDADLDDRWYKAKLQFITIDEKTEKEKRSTVTYLVQAANVPVAVKHIDEIMGGTMIDYVIAGINETQIMDVYEHQVTRKKPEVDDVPEYEQQSEEQKEGE</sequence>
<dbReference type="Pfam" id="PF14902">
    <property type="entry name" value="DUF4494"/>
    <property type="match status" value="1"/>
</dbReference>
<dbReference type="EMBL" id="AP035785">
    <property type="protein sequence ID" value="BFO70317.1"/>
    <property type="molecule type" value="Genomic_DNA"/>
</dbReference>
<protein>
    <submittedName>
        <fullName evidence="2">DUF4494 domain-containing protein</fullName>
    </submittedName>
</protein>
<feature type="region of interest" description="Disordered" evidence="1">
    <location>
        <begin position="150"/>
        <end position="172"/>
    </location>
</feature>